<gene>
    <name evidence="2" type="ORF">FYK55_23960</name>
</gene>
<evidence type="ECO:0000313" key="2">
    <source>
        <dbReference type="EMBL" id="KAA5539625.1"/>
    </source>
</evidence>
<reference evidence="2 3" key="1">
    <citation type="submission" date="2019-08" db="EMBL/GenBank/DDBJ databases">
        <authorList>
            <person name="Dhanesh K."/>
            <person name="Kumar G."/>
            <person name="Sasikala C."/>
            <person name="Venkata Ramana C."/>
        </authorList>
    </citation>
    <scope>NUCLEOTIDE SEQUENCE [LARGE SCALE GENOMIC DNA]</scope>
    <source>
        <strain evidence="2 3">JC645</strain>
    </source>
</reference>
<keyword evidence="1" id="KW-0472">Membrane</keyword>
<dbReference type="EMBL" id="VWOX01000018">
    <property type="protein sequence ID" value="KAA5539625.1"/>
    <property type="molecule type" value="Genomic_DNA"/>
</dbReference>
<proteinExistence type="predicted"/>
<comment type="caution">
    <text evidence="2">The sequence shown here is derived from an EMBL/GenBank/DDBJ whole genome shotgun (WGS) entry which is preliminary data.</text>
</comment>
<name>A0A5M6D370_9BACT</name>
<evidence type="ECO:0000256" key="1">
    <source>
        <dbReference type="SAM" id="Phobius"/>
    </source>
</evidence>
<dbReference type="AlphaFoldDB" id="A0A5M6D370"/>
<keyword evidence="3" id="KW-1185">Reference proteome</keyword>
<keyword evidence="1" id="KW-1133">Transmembrane helix</keyword>
<keyword evidence="1" id="KW-0812">Transmembrane</keyword>
<feature type="transmembrane region" description="Helical" evidence="1">
    <location>
        <begin position="21"/>
        <end position="39"/>
    </location>
</feature>
<sequence>MPRIDAKHRGEGQAKVFMQRALNPLLILIAVAGLVATVVDHRRQAPIAAEYRQLSAAMGTLDITDPDRFIIRRLKTEDPFDFAWRFYRPADTNLMTRVQFFSGASSSTAGGSQGEVLLRVRLRFEDLGMRVFFKHGSGSSTSGVGNAELGKFVRSHWEDLDIQVTEVGEQIELPLDETVTLLRISVPDRLLEDLDDSVRDRLKRYTSREIKVVLGTPDALAKAGGS</sequence>
<accession>A0A5M6D370</accession>
<dbReference type="Proteomes" id="UP000324479">
    <property type="component" value="Unassembled WGS sequence"/>
</dbReference>
<organism evidence="2 3">
    <name type="scientific">Roseiconus nitratireducens</name>
    <dbReference type="NCBI Taxonomy" id="2605748"/>
    <lineage>
        <taxon>Bacteria</taxon>
        <taxon>Pseudomonadati</taxon>
        <taxon>Planctomycetota</taxon>
        <taxon>Planctomycetia</taxon>
        <taxon>Pirellulales</taxon>
        <taxon>Pirellulaceae</taxon>
        <taxon>Roseiconus</taxon>
    </lineage>
</organism>
<dbReference type="RefSeq" id="WP_161604718.1">
    <property type="nucleotide sequence ID" value="NZ_VWOX01000018.1"/>
</dbReference>
<protein>
    <submittedName>
        <fullName evidence="2">Uncharacterized protein</fullName>
    </submittedName>
</protein>
<evidence type="ECO:0000313" key="3">
    <source>
        <dbReference type="Proteomes" id="UP000324479"/>
    </source>
</evidence>